<dbReference type="AlphaFoldDB" id="A0A834WKI4"/>
<dbReference type="PANTHER" id="PTHR31286">
    <property type="entry name" value="GLYCINE-RICH CELL WALL STRUCTURAL PROTEIN 1.8-LIKE"/>
    <property type="match status" value="1"/>
</dbReference>
<feature type="compositionally biased region" description="Polar residues" evidence="1">
    <location>
        <begin position="49"/>
        <end position="60"/>
    </location>
</feature>
<feature type="region of interest" description="Disordered" evidence="1">
    <location>
        <begin position="261"/>
        <end position="287"/>
    </location>
</feature>
<comment type="caution">
    <text evidence="2">The sequence shown here is derived from an EMBL/GenBank/DDBJ whole genome shotgun (WGS) entry which is preliminary data.</text>
</comment>
<name>A0A834WKI4_9FABA</name>
<feature type="compositionally biased region" description="Gly residues" evidence="1">
    <location>
        <begin position="269"/>
        <end position="278"/>
    </location>
</feature>
<feature type="compositionally biased region" description="Basic and acidic residues" evidence="1">
    <location>
        <begin position="61"/>
        <end position="83"/>
    </location>
</feature>
<evidence type="ECO:0000256" key="1">
    <source>
        <dbReference type="SAM" id="MobiDB-lite"/>
    </source>
</evidence>
<dbReference type="OrthoDB" id="1924068at2759"/>
<feature type="region of interest" description="Disordered" evidence="1">
    <location>
        <begin position="343"/>
        <end position="439"/>
    </location>
</feature>
<evidence type="ECO:0008006" key="4">
    <source>
        <dbReference type="Google" id="ProtNLM"/>
    </source>
</evidence>
<evidence type="ECO:0000313" key="2">
    <source>
        <dbReference type="EMBL" id="KAF7824313.1"/>
    </source>
</evidence>
<feature type="region of interest" description="Disordered" evidence="1">
    <location>
        <begin position="30"/>
        <end position="83"/>
    </location>
</feature>
<feature type="compositionally biased region" description="Polar residues" evidence="1">
    <location>
        <begin position="343"/>
        <end position="363"/>
    </location>
</feature>
<evidence type="ECO:0000313" key="3">
    <source>
        <dbReference type="Proteomes" id="UP000634136"/>
    </source>
</evidence>
<protein>
    <recommendedName>
        <fullName evidence="4">DUF4283 domain-containing protein</fullName>
    </recommendedName>
</protein>
<dbReference type="InterPro" id="IPR040256">
    <property type="entry name" value="At4g02000-like"/>
</dbReference>
<keyword evidence="3" id="KW-1185">Reference proteome</keyword>
<feature type="region of interest" description="Disordered" evidence="1">
    <location>
        <begin position="466"/>
        <end position="526"/>
    </location>
</feature>
<sequence>MKEDNGTPKVVRRARRKIFEIEERLRANLAEEKMRNLMEKSFSPEEGPTKSQTNQKTEMANTHKKDHDKSKAEEEAKGDQKIEQDRLAKISELKDRWKALLHGPTFINGHFLALNFWKQGFSAASTENFTFTPVWIKLEGLPIEYFDPNILIRVGNSIGKFIGIDGHTHNLSIAKHARICVLLDLPKVPPNLITIGKFNQTLIFEDISNICISCRGANHAQYACKGKKPLLPSPQSQIELTRKEEQWQVVIRRKYHQKSAKTPSIMVKGKGGGGGGGSHSFSNSKKSSDIISVNPQGQEAHPVKAFSLSEKDKNIAGINKEKPFLYPLESRDSFPPLATTLKSATSPNCQGHKSTCQSALSPKNKQKRCTLLPKENIDNLSPLRRKSKLEVENGATTKDPFCKPLQDPHNHSSKGFLPESSNGTTSDHHQSPKSQHSGSLSLKIMGEPHINSHSSNYLASSLGEAHARKPTVASQGACCEGADDKPPRQWASSPIPSGHHSNQSPPCRPPDEQRTFQHYERMNIFN</sequence>
<proteinExistence type="predicted"/>
<feature type="compositionally biased region" description="Basic and acidic residues" evidence="1">
    <location>
        <begin position="509"/>
        <end position="526"/>
    </location>
</feature>
<organism evidence="2 3">
    <name type="scientific">Senna tora</name>
    <dbReference type="NCBI Taxonomy" id="362788"/>
    <lineage>
        <taxon>Eukaryota</taxon>
        <taxon>Viridiplantae</taxon>
        <taxon>Streptophyta</taxon>
        <taxon>Embryophyta</taxon>
        <taxon>Tracheophyta</taxon>
        <taxon>Spermatophyta</taxon>
        <taxon>Magnoliopsida</taxon>
        <taxon>eudicotyledons</taxon>
        <taxon>Gunneridae</taxon>
        <taxon>Pentapetalae</taxon>
        <taxon>rosids</taxon>
        <taxon>fabids</taxon>
        <taxon>Fabales</taxon>
        <taxon>Fabaceae</taxon>
        <taxon>Caesalpinioideae</taxon>
        <taxon>Cassia clade</taxon>
        <taxon>Senna</taxon>
    </lineage>
</organism>
<dbReference type="PANTHER" id="PTHR31286:SF99">
    <property type="entry name" value="DUF4283 DOMAIN-CONTAINING PROTEIN"/>
    <property type="match status" value="1"/>
</dbReference>
<accession>A0A834WKI4</accession>
<feature type="compositionally biased region" description="Polar residues" evidence="1">
    <location>
        <begin position="490"/>
        <end position="505"/>
    </location>
</feature>
<reference evidence="2" key="1">
    <citation type="submission" date="2020-09" db="EMBL/GenBank/DDBJ databases">
        <title>Genome-Enabled Discovery of Anthraquinone Biosynthesis in Senna tora.</title>
        <authorList>
            <person name="Kang S.-H."/>
            <person name="Pandey R.P."/>
            <person name="Lee C.-M."/>
            <person name="Sim J.-S."/>
            <person name="Jeong J.-T."/>
            <person name="Choi B.-S."/>
            <person name="Jung M."/>
            <person name="Ginzburg D."/>
            <person name="Zhao K."/>
            <person name="Won S.Y."/>
            <person name="Oh T.-J."/>
            <person name="Yu Y."/>
            <person name="Kim N.-H."/>
            <person name="Lee O.R."/>
            <person name="Lee T.-H."/>
            <person name="Bashyal P."/>
            <person name="Kim T.-S."/>
            <person name="Lee W.-H."/>
            <person name="Kawkins C."/>
            <person name="Kim C.-K."/>
            <person name="Kim J.S."/>
            <person name="Ahn B.O."/>
            <person name="Rhee S.Y."/>
            <person name="Sohng J.K."/>
        </authorList>
    </citation>
    <scope>NUCLEOTIDE SEQUENCE</scope>
    <source>
        <tissue evidence="2">Leaf</tissue>
    </source>
</reference>
<dbReference type="Proteomes" id="UP000634136">
    <property type="component" value="Unassembled WGS sequence"/>
</dbReference>
<dbReference type="EMBL" id="JAAIUW010000007">
    <property type="protein sequence ID" value="KAF7824313.1"/>
    <property type="molecule type" value="Genomic_DNA"/>
</dbReference>
<gene>
    <name evidence="2" type="ORF">G2W53_022457</name>
</gene>